<accession>A0ABU3CUJ9</accession>
<dbReference type="SUPFAM" id="SSF56935">
    <property type="entry name" value="Porins"/>
    <property type="match status" value="1"/>
</dbReference>
<feature type="domain" description="SpaA-like prealbumin fold" evidence="1">
    <location>
        <begin position="686"/>
        <end position="746"/>
    </location>
</feature>
<gene>
    <name evidence="2" type="ORF">RM529_07380</name>
</gene>
<protein>
    <recommendedName>
        <fullName evidence="1">SpaA-like prealbumin fold domain-containing protein</fullName>
    </recommendedName>
</protein>
<name>A0ABU3CUJ9_9FLAO</name>
<dbReference type="RefSeq" id="WP_311484137.1">
    <property type="nucleotide sequence ID" value="NZ_JAVRHP010000029.1"/>
</dbReference>
<dbReference type="InterPro" id="IPR041033">
    <property type="entry name" value="SpaA_PFL_dom_1"/>
</dbReference>
<dbReference type="InterPro" id="IPR013784">
    <property type="entry name" value="Carb-bd-like_fold"/>
</dbReference>
<comment type="caution">
    <text evidence="2">The sequence shown here is derived from an EMBL/GenBank/DDBJ whole genome shotgun (WGS) entry which is preliminary data.</text>
</comment>
<dbReference type="Proteomes" id="UP001248819">
    <property type="component" value="Unassembled WGS sequence"/>
</dbReference>
<dbReference type="Gene3D" id="2.60.40.1120">
    <property type="entry name" value="Carboxypeptidase-like, regulatory domain"/>
    <property type="match status" value="1"/>
</dbReference>
<evidence type="ECO:0000259" key="1">
    <source>
        <dbReference type="Pfam" id="PF17802"/>
    </source>
</evidence>
<dbReference type="EMBL" id="JAVRHP010000029">
    <property type="protein sequence ID" value="MDT0649961.1"/>
    <property type="molecule type" value="Genomic_DNA"/>
</dbReference>
<keyword evidence="3" id="KW-1185">Reference proteome</keyword>
<reference evidence="2 3" key="1">
    <citation type="submission" date="2023-09" db="EMBL/GenBank/DDBJ databases">
        <authorList>
            <person name="Rey-Velasco X."/>
        </authorList>
    </citation>
    <scope>NUCLEOTIDE SEQUENCE [LARGE SCALE GENOMIC DNA]</scope>
    <source>
        <strain evidence="2 3">F297</strain>
    </source>
</reference>
<evidence type="ECO:0000313" key="2">
    <source>
        <dbReference type="EMBL" id="MDT0649961.1"/>
    </source>
</evidence>
<proteinExistence type="predicted"/>
<dbReference type="SUPFAM" id="SSF49452">
    <property type="entry name" value="Starch-binding domain-like"/>
    <property type="match status" value="1"/>
</dbReference>
<sequence>MEIEKGQADSLSIQARMPENWSLISSSTLENIQSGNKKFALISLYIPKNASPGENTFKLLVIDDNGILIKEKEINIEIAENYDLEVFNISSPQSVKAGEEIEAMYGIRNNGNITQELLLDSNGDINDEESLIITPDSLMTIQVSKKTEAKVYYLMNVSTYLNVKSTTEDKSYRAYSSTTVFPSKIKEKDAFFRFPVRASLNYNSHTYKDNHFSTISAELRGDGYLDLAKNHHLNFTFRAPQQQTLKRFGVTDQYSIIYNYKDKTTVYLGDHAYFINRLGFNSRYGMGFRIDQKYKDWLFTAYYSKPRLYSFNSAPLYGVKSVYRVNDSLFIGASLAASKGTLQGASRQIEANPNEKGQIATVNLDYKNQGTSIEAELSGSFTNKASDFAGYLNLVQNFENLTYSGTLSLSGENYFGTMRNSLQYSNSLFYKLSKWNFAAGQTVSRVNRRLDPLFYAAEPYYENFYALVGYRFNKKHYVNVRADKREREDQLEPKSYFYKEHGILYRYLYSGETFHFNFNGRIAKTSNLLLENNAYRNSFSHNLNGSYRMIEGLTLRAGINHNYNNRYGNSSNSTNYTRYHMGLNYNFNRNIRINATYNSGFSPDESYLRRDFINSNILLRLNKNHQFEFRANYYQNAGILNRKELLALGKYNYTFGVPLKRVLDQGSLQGVIFSQNAAISVENIKIIAAGHKIATDKKGRFELNNLPLGKNYLFIEEASLPEGVVVSKKAPMEIDISNDKTQNLSFELVQGGNINGTVQLIKGKDTLGFQGYIKLTNEEFSYFVESDNDGLFAFKNIVPGNYNLDLVRFKEEDYESLQNTQINVKGGSVATILIPLTPKERKIKFSKKNFSLGK</sequence>
<dbReference type="Pfam" id="PF17802">
    <property type="entry name" value="SpaA"/>
    <property type="match status" value="1"/>
</dbReference>
<organism evidence="2 3">
    <name type="scientific">Autumnicola edwardsiae</name>
    <dbReference type="NCBI Taxonomy" id="3075594"/>
    <lineage>
        <taxon>Bacteria</taxon>
        <taxon>Pseudomonadati</taxon>
        <taxon>Bacteroidota</taxon>
        <taxon>Flavobacteriia</taxon>
        <taxon>Flavobacteriales</taxon>
        <taxon>Flavobacteriaceae</taxon>
        <taxon>Autumnicola</taxon>
    </lineage>
</organism>
<evidence type="ECO:0000313" key="3">
    <source>
        <dbReference type="Proteomes" id="UP001248819"/>
    </source>
</evidence>